<gene>
    <name evidence="1" type="ORF">ACFFJ3_22010</name>
</gene>
<dbReference type="EMBL" id="JBHLXG010000035">
    <property type="protein sequence ID" value="MFC0229134.1"/>
    <property type="molecule type" value="Genomic_DNA"/>
</dbReference>
<comment type="caution">
    <text evidence="1">The sequence shown here is derived from an EMBL/GenBank/DDBJ whole genome shotgun (WGS) entry which is preliminary data.</text>
</comment>
<name>A0ABV6EJF1_9GAMM</name>
<organism evidence="1 2">
    <name type="scientific">Serratia aquatilis</name>
    <dbReference type="NCBI Taxonomy" id="1737515"/>
    <lineage>
        <taxon>Bacteria</taxon>
        <taxon>Pseudomonadati</taxon>
        <taxon>Pseudomonadota</taxon>
        <taxon>Gammaproteobacteria</taxon>
        <taxon>Enterobacterales</taxon>
        <taxon>Yersiniaceae</taxon>
        <taxon>Serratia</taxon>
    </lineage>
</organism>
<protein>
    <submittedName>
        <fullName evidence="1">Uncharacterized protein</fullName>
    </submittedName>
</protein>
<accession>A0ABV6EJF1</accession>
<keyword evidence="2" id="KW-1185">Reference proteome</keyword>
<reference evidence="1 2" key="1">
    <citation type="submission" date="2024-09" db="EMBL/GenBank/DDBJ databases">
        <authorList>
            <person name="Sun Q."/>
            <person name="Mori K."/>
        </authorList>
    </citation>
    <scope>NUCLEOTIDE SEQUENCE [LARGE SCALE GENOMIC DNA]</scope>
    <source>
        <strain evidence="1 2">CCM 8626</strain>
    </source>
</reference>
<dbReference type="Proteomes" id="UP001589792">
    <property type="component" value="Unassembled WGS sequence"/>
</dbReference>
<proteinExistence type="predicted"/>
<evidence type="ECO:0000313" key="1">
    <source>
        <dbReference type="EMBL" id="MFC0229134.1"/>
    </source>
</evidence>
<sequence length="128" mass="14873">MDADVNLISKDNAGVFWEFNKRRIHIPFEPDGTAIYSKKYKIIVVMNIKPGDYSLNMKAYDLNGELKASILPYNKDELSYGYMSTSDRVDSGIVVVAGYKNRKDEFYDWQFEVDLKEFKISNCIDRAY</sequence>
<dbReference type="RefSeq" id="WP_380679811.1">
    <property type="nucleotide sequence ID" value="NZ_CP173186.1"/>
</dbReference>
<evidence type="ECO:0000313" key="2">
    <source>
        <dbReference type="Proteomes" id="UP001589792"/>
    </source>
</evidence>